<feature type="domain" description="MYND-type" evidence="5">
    <location>
        <begin position="164"/>
        <end position="202"/>
    </location>
</feature>
<dbReference type="Gene3D" id="6.10.140.2220">
    <property type="match status" value="1"/>
</dbReference>
<evidence type="ECO:0000256" key="4">
    <source>
        <dbReference type="PROSITE-ProRule" id="PRU00134"/>
    </source>
</evidence>
<dbReference type="Proteomes" id="UP000703269">
    <property type="component" value="Unassembled WGS sequence"/>
</dbReference>
<protein>
    <recommendedName>
        <fullName evidence="5">MYND-type domain-containing protein</fullName>
    </recommendedName>
</protein>
<proteinExistence type="predicted"/>
<dbReference type="InterPro" id="IPR002893">
    <property type="entry name" value="Znf_MYND"/>
</dbReference>
<keyword evidence="2 4" id="KW-0863">Zinc-finger</keyword>
<comment type="caution">
    <text evidence="6">The sequence shown here is derived from an EMBL/GenBank/DDBJ whole genome shotgun (WGS) entry which is preliminary data.</text>
</comment>
<dbReference type="AlphaFoldDB" id="A0A9P3G627"/>
<evidence type="ECO:0000256" key="2">
    <source>
        <dbReference type="ARBA" id="ARBA00022771"/>
    </source>
</evidence>
<name>A0A9P3G627_9APHY</name>
<sequence length="243" mass="26927">MPVVEVPVAPLLIRAGPGSNLRDRTTFPPFARCPVAGRADGTYLGPDGQPLRHWCFVGEITRGELRPVGFELAVTDVEGREDVRVCYERGDGVDVRVDDMYGRGVSSIGDTLVVLYPYKDALDPDSNRLIVQDPTLIQVIPHKLEELLAFNDVFWSTSSKMCVAPDCVKSGSGLMQCSGCRAATYCSREHQTRHWPTHKRDCKVAAALSAFTGWDWTTYEAPGFRFSQNTSDSLQAILHSYSR</sequence>
<dbReference type="OrthoDB" id="265717at2759"/>
<dbReference type="GO" id="GO:0008270">
    <property type="term" value="F:zinc ion binding"/>
    <property type="evidence" value="ECO:0007669"/>
    <property type="project" value="UniProtKB-KW"/>
</dbReference>
<evidence type="ECO:0000259" key="5">
    <source>
        <dbReference type="PROSITE" id="PS50865"/>
    </source>
</evidence>
<keyword evidence="3" id="KW-0862">Zinc</keyword>
<dbReference type="SUPFAM" id="SSF144232">
    <property type="entry name" value="HIT/MYND zinc finger-like"/>
    <property type="match status" value="1"/>
</dbReference>
<keyword evidence="1" id="KW-0479">Metal-binding</keyword>
<evidence type="ECO:0000256" key="1">
    <source>
        <dbReference type="ARBA" id="ARBA00022723"/>
    </source>
</evidence>
<dbReference type="Pfam" id="PF01753">
    <property type="entry name" value="zf-MYND"/>
    <property type="match status" value="1"/>
</dbReference>
<evidence type="ECO:0000313" key="6">
    <source>
        <dbReference type="EMBL" id="GJE89917.1"/>
    </source>
</evidence>
<reference evidence="6 7" key="1">
    <citation type="submission" date="2021-08" db="EMBL/GenBank/DDBJ databases">
        <title>Draft Genome Sequence of Phanerochaete sordida strain YK-624.</title>
        <authorList>
            <person name="Mori T."/>
            <person name="Dohra H."/>
            <person name="Suzuki T."/>
            <person name="Kawagishi H."/>
            <person name="Hirai H."/>
        </authorList>
    </citation>
    <scope>NUCLEOTIDE SEQUENCE [LARGE SCALE GENOMIC DNA]</scope>
    <source>
        <strain evidence="6 7">YK-624</strain>
    </source>
</reference>
<organism evidence="6 7">
    <name type="scientific">Phanerochaete sordida</name>
    <dbReference type="NCBI Taxonomy" id="48140"/>
    <lineage>
        <taxon>Eukaryota</taxon>
        <taxon>Fungi</taxon>
        <taxon>Dikarya</taxon>
        <taxon>Basidiomycota</taxon>
        <taxon>Agaricomycotina</taxon>
        <taxon>Agaricomycetes</taxon>
        <taxon>Polyporales</taxon>
        <taxon>Phanerochaetaceae</taxon>
        <taxon>Phanerochaete</taxon>
    </lineage>
</organism>
<dbReference type="PROSITE" id="PS50865">
    <property type="entry name" value="ZF_MYND_2"/>
    <property type="match status" value="1"/>
</dbReference>
<evidence type="ECO:0000256" key="3">
    <source>
        <dbReference type="ARBA" id="ARBA00022833"/>
    </source>
</evidence>
<evidence type="ECO:0000313" key="7">
    <source>
        <dbReference type="Proteomes" id="UP000703269"/>
    </source>
</evidence>
<keyword evidence="7" id="KW-1185">Reference proteome</keyword>
<dbReference type="EMBL" id="BPQB01000014">
    <property type="protein sequence ID" value="GJE89917.1"/>
    <property type="molecule type" value="Genomic_DNA"/>
</dbReference>
<gene>
    <name evidence="6" type="ORF">PsYK624_060290</name>
</gene>
<accession>A0A9P3G627</accession>